<reference evidence="2" key="1">
    <citation type="submission" date="2016-04" db="EMBL/GenBank/DDBJ databases">
        <title>Cephalotus genome sequencing.</title>
        <authorList>
            <person name="Fukushima K."/>
            <person name="Hasebe M."/>
            <person name="Fang X."/>
        </authorList>
    </citation>
    <scope>NUCLEOTIDE SEQUENCE [LARGE SCALE GENOMIC DNA]</scope>
    <source>
        <strain evidence="2">cv. St1</strain>
    </source>
</reference>
<dbReference type="PANTHER" id="PTHR31973:SF187">
    <property type="entry name" value="MUTATOR TRANSPOSASE MUDRA PROTEIN"/>
    <property type="match status" value="1"/>
</dbReference>
<keyword evidence="2" id="KW-1185">Reference proteome</keyword>
<sequence>PCRQKLYRAKWLVREEVEGKHKDSYARLPKYADLLKSKNPDSIFKRIFICLHAMKRGFLEGCGPFLGLDGCHLNGP</sequence>
<dbReference type="Proteomes" id="UP000187406">
    <property type="component" value="Unassembled WGS sequence"/>
</dbReference>
<proteinExistence type="predicted"/>
<dbReference type="AlphaFoldDB" id="A0A1Q3C0P7"/>
<organism evidence="1 2">
    <name type="scientific">Cephalotus follicularis</name>
    <name type="common">Albany pitcher plant</name>
    <dbReference type="NCBI Taxonomy" id="3775"/>
    <lineage>
        <taxon>Eukaryota</taxon>
        <taxon>Viridiplantae</taxon>
        <taxon>Streptophyta</taxon>
        <taxon>Embryophyta</taxon>
        <taxon>Tracheophyta</taxon>
        <taxon>Spermatophyta</taxon>
        <taxon>Magnoliopsida</taxon>
        <taxon>eudicotyledons</taxon>
        <taxon>Gunneridae</taxon>
        <taxon>Pentapetalae</taxon>
        <taxon>rosids</taxon>
        <taxon>fabids</taxon>
        <taxon>Oxalidales</taxon>
        <taxon>Cephalotaceae</taxon>
        <taxon>Cephalotus</taxon>
    </lineage>
</organism>
<accession>A0A1Q3C0P7</accession>
<feature type="non-terminal residue" evidence="1">
    <location>
        <position position="1"/>
    </location>
</feature>
<evidence type="ECO:0000313" key="1">
    <source>
        <dbReference type="EMBL" id="GAV73719.1"/>
    </source>
</evidence>
<dbReference type="OrthoDB" id="1888602at2759"/>
<dbReference type="PANTHER" id="PTHR31973">
    <property type="entry name" value="POLYPROTEIN, PUTATIVE-RELATED"/>
    <property type="match status" value="1"/>
</dbReference>
<gene>
    <name evidence="1" type="ORF">CFOL_v3_17202</name>
</gene>
<comment type="caution">
    <text evidence="1">The sequence shown here is derived from an EMBL/GenBank/DDBJ whole genome shotgun (WGS) entry which is preliminary data.</text>
</comment>
<protein>
    <submittedName>
        <fullName evidence="1">Uncharacterized protein</fullName>
    </submittedName>
</protein>
<dbReference type="EMBL" id="BDDD01001139">
    <property type="protein sequence ID" value="GAV73719.1"/>
    <property type="molecule type" value="Genomic_DNA"/>
</dbReference>
<dbReference type="InParanoid" id="A0A1Q3C0P7"/>
<evidence type="ECO:0000313" key="2">
    <source>
        <dbReference type="Proteomes" id="UP000187406"/>
    </source>
</evidence>
<name>A0A1Q3C0P7_CEPFO</name>
<feature type="non-terminal residue" evidence="1">
    <location>
        <position position="76"/>
    </location>
</feature>